<evidence type="ECO:0000313" key="3">
    <source>
        <dbReference type="Proteomes" id="UP000053958"/>
    </source>
</evidence>
<dbReference type="STRING" id="1408163.A0A0F4YMA0"/>
<accession>A0A0F4YMA0</accession>
<dbReference type="AlphaFoldDB" id="A0A0F4YMA0"/>
<evidence type="ECO:0000259" key="1">
    <source>
        <dbReference type="Pfam" id="PF24864"/>
    </source>
</evidence>
<proteinExistence type="predicted"/>
<dbReference type="EMBL" id="LASV01000369">
    <property type="protein sequence ID" value="KKA19220.1"/>
    <property type="molecule type" value="Genomic_DNA"/>
</dbReference>
<gene>
    <name evidence="2" type="ORF">T310_6831</name>
</gene>
<keyword evidence="3" id="KW-1185">Reference proteome</keyword>
<sequence>MALKDLIRSRWSRLVTKESDSSPWPPTLQTADAQNSSLLMILPPEIRLRIYEMLFGGRIIHLVCYEQRPRTKSRLGRWKDNACRLRWWHCVCSCERGEKLSDWSETTIAFYNCSCTKLVYGAAAQQRYELVEQVEKIHTALLQTCRRIYLEAVPILYATNTFCFGEGSSSLSSPSSNVEVLLKFKQMLTPDRFDLITSVEIHYNVGESPDDPKRAGYETLWEMLMAMPNLRNLSVAVMVYHTSIESMTLEEFHRFLRAPLERLREKKKKKEQLKKVTFYTSASYAPFLTKDTDVFETYELRAEMPDNLIQLCFTGPPIPSAGRRFRSTILPT</sequence>
<protein>
    <recommendedName>
        <fullName evidence="1">DUF7730 domain-containing protein</fullName>
    </recommendedName>
</protein>
<feature type="domain" description="DUF7730" evidence="1">
    <location>
        <begin position="34"/>
        <end position="264"/>
    </location>
</feature>
<dbReference type="GeneID" id="25319113"/>
<name>A0A0F4YMA0_RASE3</name>
<organism evidence="2 3">
    <name type="scientific">Rasamsonia emersonii (strain ATCC 16479 / CBS 393.64 / IMI 116815)</name>
    <dbReference type="NCBI Taxonomy" id="1408163"/>
    <lineage>
        <taxon>Eukaryota</taxon>
        <taxon>Fungi</taxon>
        <taxon>Dikarya</taxon>
        <taxon>Ascomycota</taxon>
        <taxon>Pezizomycotina</taxon>
        <taxon>Eurotiomycetes</taxon>
        <taxon>Eurotiomycetidae</taxon>
        <taxon>Eurotiales</taxon>
        <taxon>Trichocomaceae</taxon>
        <taxon>Rasamsonia</taxon>
    </lineage>
</organism>
<dbReference type="Proteomes" id="UP000053958">
    <property type="component" value="Unassembled WGS sequence"/>
</dbReference>
<dbReference type="RefSeq" id="XP_013325832.1">
    <property type="nucleotide sequence ID" value="XM_013470378.1"/>
</dbReference>
<reference evidence="2 3" key="1">
    <citation type="submission" date="2015-04" db="EMBL/GenBank/DDBJ databases">
        <authorList>
            <person name="Heijne W.H."/>
            <person name="Fedorova N.D."/>
            <person name="Nierman W.C."/>
            <person name="Vollebregt A.W."/>
            <person name="Zhao Z."/>
            <person name="Wu L."/>
            <person name="Kumar M."/>
            <person name="Stam H."/>
            <person name="van den Berg M.A."/>
            <person name="Pel H.J."/>
        </authorList>
    </citation>
    <scope>NUCLEOTIDE SEQUENCE [LARGE SCALE GENOMIC DNA]</scope>
    <source>
        <strain evidence="2 3">CBS 393.64</strain>
    </source>
</reference>
<dbReference type="InterPro" id="IPR056632">
    <property type="entry name" value="DUF7730"/>
</dbReference>
<dbReference type="Pfam" id="PF24864">
    <property type="entry name" value="DUF7730"/>
    <property type="match status" value="1"/>
</dbReference>
<comment type="caution">
    <text evidence="2">The sequence shown here is derived from an EMBL/GenBank/DDBJ whole genome shotgun (WGS) entry which is preliminary data.</text>
</comment>
<dbReference type="OrthoDB" id="515692at2759"/>
<evidence type="ECO:0000313" key="2">
    <source>
        <dbReference type="EMBL" id="KKA19220.1"/>
    </source>
</evidence>
<dbReference type="PANTHER" id="PTHR38790">
    <property type="entry name" value="2EXR DOMAIN-CONTAINING PROTEIN-RELATED"/>
    <property type="match status" value="1"/>
</dbReference>